<evidence type="ECO:0000313" key="2">
    <source>
        <dbReference type="Proteomes" id="UP000448235"/>
    </source>
</evidence>
<dbReference type="RefSeq" id="WP_132045153.1">
    <property type="nucleotide sequence ID" value="NZ_JARWMY010000024.1"/>
</dbReference>
<reference evidence="1 2" key="1">
    <citation type="submission" date="2019-12" db="EMBL/GenBank/DDBJ databases">
        <title>Draft genome sequencing of Halomonas icarensis D1-1.</title>
        <authorList>
            <person name="Pandiyan K."/>
            <person name="Kushwaha P."/>
            <person name="Gowdham M."/>
            <person name="Chakdar H."/>
            <person name="Singh A."/>
            <person name="Kumar M."/>
            <person name="Saxena A.K."/>
        </authorList>
    </citation>
    <scope>NUCLEOTIDE SEQUENCE [LARGE SCALE GENOMIC DNA]</scope>
    <source>
        <strain evidence="1 2">D1-1</strain>
    </source>
</reference>
<protein>
    <submittedName>
        <fullName evidence="1">Uncharacterized protein</fullName>
    </submittedName>
</protein>
<name>A0A7X5AKH1_9GAMM</name>
<dbReference type="AlphaFoldDB" id="A0A7X5AKH1"/>
<comment type="caution">
    <text evidence="1">The sequence shown here is derived from an EMBL/GenBank/DDBJ whole genome shotgun (WGS) entry which is preliminary data.</text>
</comment>
<sequence length="243" mass="27765">MGTQMSPRTARVIDLDARRQRQQARRRLVRLAPELDGLEMVYRLDASPDTLYGMPLLAWGLREDGEVVGLVAWMESLTPCQRLDDDEHGRFVGYRDPETEELLDSAPEHKVMELEHAASYFDYEETEQVTLIQQLPELQGTHALCMDDGEAPWQLKQVFGWRLYSDGTVEALLADERHVEQTPIVLGDACLYPVHSRHRRVYFFQRQIANRIRQEDPATLEALALMVVPEGIPATPAAQRGQD</sequence>
<dbReference type="EMBL" id="WUTS01000001">
    <property type="protein sequence ID" value="NAW11656.1"/>
    <property type="molecule type" value="Genomic_DNA"/>
</dbReference>
<organism evidence="1 2">
    <name type="scientific">Halomonas icarae</name>
    <dbReference type="NCBI Taxonomy" id="2691040"/>
    <lineage>
        <taxon>Bacteria</taxon>
        <taxon>Pseudomonadati</taxon>
        <taxon>Pseudomonadota</taxon>
        <taxon>Gammaproteobacteria</taxon>
        <taxon>Oceanospirillales</taxon>
        <taxon>Halomonadaceae</taxon>
        <taxon>Halomonas</taxon>
    </lineage>
</organism>
<proteinExistence type="predicted"/>
<gene>
    <name evidence="1" type="ORF">GRB80_02215</name>
</gene>
<accession>A0A7X5AKH1</accession>
<keyword evidence="2" id="KW-1185">Reference proteome</keyword>
<dbReference type="Proteomes" id="UP000448235">
    <property type="component" value="Unassembled WGS sequence"/>
</dbReference>
<evidence type="ECO:0000313" key="1">
    <source>
        <dbReference type="EMBL" id="NAW11656.1"/>
    </source>
</evidence>